<dbReference type="AlphaFoldDB" id="A0A1H9Z844"/>
<dbReference type="PANTHER" id="PTHR33376">
    <property type="match status" value="1"/>
</dbReference>
<protein>
    <submittedName>
        <fullName evidence="3">TRAP-type C4-dicarboxylate transport system, substrate-binding protein</fullName>
    </submittedName>
</protein>
<dbReference type="CDD" id="cd13666">
    <property type="entry name" value="PBP2_TRAP_DctP_like_1"/>
    <property type="match status" value="1"/>
</dbReference>
<evidence type="ECO:0000256" key="2">
    <source>
        <dbReference type="SAM" id="SignalP"/>
    </source>
</evidence>
<dbReference type="InterPro" id="IPR038404">
    <property type="entry name" value="TRAP_DctP_sf"/>
</dbReference>
<feature type="signal peptide" evidence="2">
    <location>
        <begin position="1"/>
        <end position="27"/>
    </location>
</feature>
<dbReference type="OrthoDB" id="9177965at2"/>
<dbReference type="NCBIfam" id="NF037995">
    <property type="entry name" value="TRAP_S1"/>
    <property type="match status" value="1"/>
</dbReference>
<dbReference type="InterPro" id="IPR018389">
    <property type="entry name" value="DctP_fam"/>
</dbReference>
<evidence type="ECO:0000256" key="1">
    <source>
        <dbReference type="ARBA" id="ARBA00022729"/>
    </source>
</evidence>
<dbReference type="GO" id="GO:0055085">
    <property type="term" value="P:transmembrane transport"/>
    <property type="evidence" value="ECO:0007669"/>
    <property type="project" value="InterPro"/>
</dbReference>
<reference evidence="4" key="1">
    <citation type="submission" date="2016-10" db="EMBL/GenBank/DDBJ databases">
        <authorList>
            <person name="Varghese N."/>
            <person name="Submissions S."/>
        </authorList>
    </citation>
    <scope>NUCLEOTIDE SEQUENCE [LARGE SCALE GENOMIC DNA]</scope>
    <source>
        <strain evidence="4">CGMCC 1.6489</strain>
    </source>
</reference>
<dbReference type="Gene3D" id="3.40.190.170">
    <property type="entry name" value="Bacterial extracellular solute-binding protein, family 7"/>
    <property type="match status" value="1"/>
</dbReference>
<dbReference type="Pfam" id="PF03480">
    <property type="entry name" value="DctP"/>
    <property type="match status" value="1"/>
</dbReference>
<keyword evidence="1 2" id="KW-0732">Signal</keyword>
<evidence type="ECO:0000313" key="3">
    <source>
        <dbReference type="EMBL" id="SES77679.1"/>
    </source>
</evidence>
<gene>
    <name evidence="3" type="ORF">SAMN04487962_101512</name>
</gene>
<evidence type="ECO:0000313" key="4">
    <source>
        <dbReference type="Proteomes" id="UP000198762"/>
    </source>
</evidence>
<keyword evidence="4" id="KW-1185">Reference proteome</keyword>
<dbReference type="EMBL" id="FOHZ01000001">
    <property type="protein sequence ID" value="SES77679.1"/>
    <property type="molecule type" value="Genomic_DNA"/>
</dbReference>
<feature type="chain" id="PRO_5011675192" evidence="2">
    <location>
        <begin position="28"/>
        <end position="384"/>
    </location>
</feature>
<dbReference type="STRING" id="430453.SAMN04487962_101512"/>
<dbReference type="Proteomes" id="UP000198762">
    <property type="component" value="Unassembled WGS sequence"/>
</dbReference>
<dbReference type="PANTHER" id="PTHR33376:SF4">
    <property type="entry name" value="SIALIC ACID-BINDING PERIPLASMIC PROTEIN SIAP"/>
    <property type="match status" value="1"/>
</dbReference>
<name>A0A1H9Z844_9GAMM</name>
<dbReference type="RefSeq" id="WP_091848624.1">
    <property type="nucleotide sequence ID" value="NZ_FOHZ01000001.1"/>
</dbReference>
<organism evidence="3 4">
    <name type="scientific">Marinobacter segnicrescens</name>
    <dbReference type="NCBI Taxonomy" id="430453"/>
    <lineage>
        <taxon>Bacteria</taxon>
        <taxon>Pseudomonadati</taxon>
        <taxon>Pseudomonadota</taxon>
        <taxon>Gammaproteobacteria</taxon>
        <taxon>Pseudomonadales</taxon>
        <taxon>Marinobacteraceae</taxon>
        <taxon>Marinobacter</taxon>
    </lineage>
</organism>
<proteinExistence type="predicted"/>
<accession>A0A1H9Z844</accession>
<sequence>MKTIPPLKTIATGIAIAGLATANIAGAKELSFASGTPLNSMGAKAVYVFADAVEEHSEGDVTVKAYIQSLLSFMETPAGLRDGMADLGTVLTPYFPSDFPNTIMLTELTMALELADVSPQDAVFAYTGAVSEYVINNCPACLQEHHDRNQIFLGLASSSPYGLFCNGAITSKEDMEGKRIRIGGPQWSRWVTAMGGSPVSIPVNETYEGLDQGVVDCTAHNLSDYLNFKFIEIASDVTMGVPGGTFGGVGTSMNADAWKGLSEEDRTSVLYGAATIAAEIAKLYLEDHEEALRRIDEQPELTLHEPDEEFRQMTRDFIEQDLKTVASSYAERYDVQQAEARMAEFKEMLDEWVGKVEGIETREELRDLYWKEVFSKVDVTSYGI</sequence>